<accession>A0ABP7W108</accession>
<organism evidence="1 2">
    <name type="scientific">Amphibacillus indicireducens</name>
    <dbReference type="NCBI Taxonomy" id="1076330"/>
    <lineage>
        <taxon>Bacteria</taxon>
        <taxon>Bacillati</taxon>
        <taxon>Bacillota</taxon>
        <taxon>Bacilli</taxon>
        <taxon>Bacillales</taxon>
        <taxon>Bacillaceae</taxon>
        <taxon>Amphibacillus</taxon>
    </lineage>
</organism>
<name>A0ABP7W108_9BACI</name>
<sequence length="171" mass="19805">MDNKLEIKTYVSNFIPELGYLTHEEKEYLIIQSDLAEKAAVKLLQYEGNYLPGKIEVIFKGKVFSPNLTVTDDLLDLWYDLSIVLNEHASSACYNISLLDYPYELTINKEIDRYQFVFKEQNTEAINKSDTFTKEELLGAIDSGFKIFVNFVKSDTLKFGEETIIEEFLKK</sequence>
<gene>
    <name evidence="1" type="ORF">GCM10022410_23540</name>
</gene>
<reference evidence="2" key="1">
    <citation type="journal article" date="2019" name="Int. J. Syst. Evol. Microbiol.">
        <title>The Global Catalogue of Microorganisms (GCM) 10K type strain sequencing project: providing services to taxonomists for standard genome sequencing and annotation.</title>
        <authorList>
            <consortium name="The Broad Institute Genomics Platform"/>
            <consortium name="The Broad Institute Genome Sequencing Center for Infectious Disease"/>
            <person name="Wu L."/>
            <person name="Ma J."/>
        </authorList>
    </citation>
    <scope>NUCLEOTIDE SEQUENCE [LARGE SCALE GENOMIC DNA]</scope>
    <source>
        <strain evidence="2">JCM 17250</strain>
    </source>
</reference>
<dbReference type="RefSeq" id="WP_344913417.1">
    <property type="nucleotide sequence ID" value="NZ_BAABDL010000130.1"/>
</dbReference>
<evidence type="ECO:0000313" key="2">
    <source>
        <dbReference type="Proteomes" id="UP001501734"/>
    </source>
</evidence>
<protein>
    <submittedName>
        <fullName evidence="1">Uncharacterized protein</fullName>
    </submittedName>
</protein>
<dbReference type="Proteomes" id="UP001501734">
    <property type="component" value="Unassembled WGS sequence"/>
</dbReference>
<dbReference type="EMBL" id="BAABDL010000130">
    <property type="protein sequence ID" value="GAA4078279.1"/>
    <property type="molecule type" value="Genomic_DNA"/>
</dbReference>
<proteinExistence type="predicted"/>
<evidence type="ECO:0000313" key="1">
    <source>
        <dbReference type="EMBL" id="GAA4078279.1"/>
    </source>
</evidence>
<keyword evidence="2" id="KW-1185">Reference proteome</keyword>
<comment type="caution">
    <text evidence="1">The sequence shown here is derived from an EMBL/GenBank/DDBJ whole genome shotgun (WGS) entry which is preliminary data.</text>
</comment>